<accession>A0A432V277</accession>
<dbReference type="Pfam" id="PF02738">
    <property type="entry name" value="MoCoBD_1"/>
    <property type="match status" value="1"/>
</dbReference>
<proteinExistence type="predicted"/>
<dbReference type="PANTHER" id="PTHR11908:SF157">
    <property type="entry name" value="XANTHINE DEHYDROGENASE SUBUNIT D-RELATED"/>
    <property type="match status" value="1"/>
</dbReference>
<dbReference type="RefSeq" id="WP_128627988.1">
    <property type="nucleotide sequence ID" value="NZ_RKST01000020.1"/>
</dbReference>
<dbReference type="InterPro" id="IPR008274">
    <property type="entry name" value="AldOxase/xan_DH_MoCoBD1"/>
</dbReference>
<dbReference type="Pfam" id="PF01315">
    <property type="entry name" value="Ald_Xan_dh_C"/>
    <property type="match status" value="1"/>
</dbReference>
<name>A0A432V277_9HYPH</name>
<sequence>MNIRPELTNHQIGRSVPRLEGPEKVSGRASYVHNLKLPGMLYAKIFRSTVAHGRILSIDVSAARMMEGVEHVFTGEDVKTIVPNPYFGPAFHDQPVLAIDKVHFVGEPVAVVLARDPYVAAEAAQLITAEYEELPAVFDEVEAMHSKAVVHEELKPAGTFPDLKHLAGRKDTNIALDYHLRRGDPVAGFAQAVHVFEHEFRTQQVMHVPLEPMVTLAEPHHNTIIIHTASQSPSFVRIEIARLLGWPENRVQVKVPHLGGGFGAKLYIKLEALAACAALLAGAPVKVMLPMEEQFYTITKHASTFRIKSGVDHEGRLLARHCEVYWNGGAFADIGPRVTQKSGFTAPGPYDIDNVSIDSYALYTNRPPAGALRGFGIPQLVWAYESHTDIIAHELGIDPIEFRRRNILRDDRPQATGTPMTDAAVDAVLEKIAECMQWESGSRRKSDDPTKRFGRGMAIGFKASISPTTSVAVVNVAADGSVVLQLSTVDMGQGSDTAMAQIVAEILEVAAEDVRIVHPDTDVTPYDMATLGSRSTFHMGHAVRLAAEDAKRKLEELAHAMGFTDHAVWQPRDLFRRKYGMQAGNVIGVGTFIPEYRSPDPENGQSDKVTPFWMIGGTGVELEVDVETGHFRILRMINVADLGTPLNPRIVETQLSGASMMQLGFTMFEEMRLDAGQVTNASLADYKIPGIQDVPDAIENEIVAAHQSNGPFGAKGVGETATFGVSPAIANALFDAVGVRLTQLPLTPEAVFMAMRAKEGAASGV</sequence>
<dbReference type="OrthoDB" id="9758509at2"/>
<dbReference type="GO" id="GO:0016491">
    <property type="term" value="F:oxidoreductase activity"/>
    <property type="evidence" value="ECO:0007669"/>
    <property type="project" value="InterPro"/>
</dbReference>
<reference evidence="2 3" key="1">
    <citation type="submission" date="2018-11" db="EMBL/GenBank/DDBJ databases">
        <title>Pseudaminobacter arsenicus sp. nov., an arsenic-resistant bacterium isolated from arsenic-rich aquifers.</title>
        <authorList>
            <person name="Mu Y."/>
        </authorList>
    </citation>
    <scope>NUCLEOTIDE SEQUENCE [LARGE SCALE GENOMIC DNA]</scope>
    <source>
        <strain evidence="2 3">CB3</strain>
    </source>
</reference>
<dbReference type="EMBL" id="RKST01000020">
    <property type="protein sequence ID" value="RUM96303.1"/>
    <property type="molecule type" value="Genomic_DNA"/>
</dbReference>
<dbReference type="Proteomes" id="UP000281647">
    <property type="component" value="Unassembled WGS sequence"/>
</dbReference>
<dbReference type="InterPro" id="IPR016208">
    <property type="entry name" value="Ald_Oxase/xanthine_DH-like"/>
</dbReference>
<dbReference type="AlphaFoldDB" id="A0A432V277"/>
<dbReference type="InterPro" id="IPR046867">
    <property type="entry name" value="AldOxase/xan_DH_MoCoBD2"/>
</dbReference>
<dbReference type="Gene3D" id="3.30.365.10">
    <property type="entry name" value="Aldehyde oxidase/xanthine dehydrogenase, molybdopterin binding domain"/>
    <property type="match status" value="4"/>
</dbReference>
<evidence type="ECO:0000259" key="1">
    <source>
        <dbReference type="SMART" id="SM01008"/>
    </source>
</evidence>
<dbReference type="Pfam" id="PF20256">
    <property type="entry name" value="MoCoBD_2"/>
    <property type="match status" value="1"/>
</dbReference>
<comment type="caution">
    <text evidence="2">The sequence shown here is derived from an EMBL/GenBank/DDBJ whole genome shotgun (WGS) entry which is preliminary data.</text>
</comment>
<dbReference type="SUPFAM" id="SSF54665">
    <property type="entry name" value="CO dehydrogenase molybdoprotein N-domain-like"/>
    <property type="match status" value="1"/>
</dbReference>
<dbReference type="SMART" id="SM01008">
    <property type="entry name" value="Ald_Xan_dh_C"/>
    <property type="match status" value="1"/>
</dbReference>
<dbReference type="InterPro" id="IPR000674">
    <property type="entry name" value="Ald_Oxase/Xan_DH_a/b"/>
</dbReference>
<dbReference type="InterPro" id="IPR036856">
    <property type="entry name" value="Ald_Oxase/Xan_DH_a/b_sf"/>
</dbReference>
<evidence type="ECO:0000313" key="3">
    <source>
        <dbReference type="Proteomes" id="UP000281647"/>
    </source>
</evidence>
<organism evidence="2 3">
    <name type="scientific">Borborobacter arsenicus</name>
    <dbReference type="NCBI Taxonomy" id="1851146"/>
    <lineage>
        <taxon>Bacteria</taxon>
        <taxon>Pseudomonadati</taxon>
        <taxon>Pseudomonadota</taxon>
        <taxon>Alphaproteobacteria</taxon>
        <taxon>Hyphomicrobiales</taxon>
        <taxon>Phyllobacteriaceae</taxon>
        <taxon>Borborobacter</taxon>
    </lineage>
</organism>
<gene>
    <name evidence="2" type="ORF">EET67_18300</name>
</gene>
<dbReference type="SUPFAM" id="SSF56003">
    <property type="entry name" value="Molybdenum cofactor-binding domain"/>
    <property type="match status" value="1"/>
</dbReference>
<dbReference type="GO" id="GO:0005506">
    <property type="term" value="F:iron ion binding"/>
    <property type="evidence" value="ECO:0007669"/>
    <property type="project" value="InterPro"/>
</dbReference>
<dbReference type="PANTHER" id="PTHR11908">
    <property type="entry name" value="XANTHINE DEHYDROGENASE"/>
    <property type="match status" value="1"/>
</dbReference>
<evidence type="ECO:0000313" key="2">
    <source>
        <dbReference type="EMBL" id="RUM96303.1"/>
    </source>
</evidence>
<dbReference type="Gene3D" id="3.90.1170.50">
    <property type="entry name" value="Aldehyde oxidase/xanthine dehydrogenase, a/b hammerhead"/>
    <property type="match status" value="1"/>
</dbReference>
<dbReference type="InterPro" id="IPR037165">
    <property type="entry name" value="AldOxase/xan_DH_Mopterin-bd_sf"/>
</dbReference>
<protein>
    <submittedName>
        <fullName evidence="2">Xanthine dehydrogenase family protein molybdopterin-binding subunit</fullName>
    </submittedName>
</protein>
<feature type="domain" description="Aldehyde oxidase/xanthine dehydrogenase a/b hammerhead" evidence="1">
    <location>
        <begin position="26"/>
        <end position="135"/>
    </location>
</feature>
<keyword evidence="3" id="KW-1185">Reference proteome</keyword>